<dbReference type="Proteomes" id="UP000198386">
    <property type="component" value="Unassembled WGS sequence"/>
</dbReference>
<proteinExistence type="predicted"/>
<accession>A0A239EH13</accession>
<reference evidence="2" key="1">
    <citation type="submission" date="2017-06" db="EMBL/GenBank/DDBJ databases">
        <authorList>
            <person name="Varghese N."/>
            <person name="Submissions S."/>
        </authorList>
    </citation>
    <scope>NUCLEOTIDE SEQUENCE [LARGE SCALE GENOMIC DNA]</scope>
    <source>
        <strain evidence="2">DSM 45423</strain>
    </source>
</reference>
<evidence type="ECO:0000313" key="1">
    <source>
        <dbReference type="EMBL" id="SNS43174.1"/>
    </source>
</evidence>
<protein>
    <submittedName>
        <fullName evidence="1">Uncharacterized protein</fullName>
    </submittedName>
</protein>
<dbReference type="RefSeq" id="WP_089404242.1">
    <property type="nucleotide sequence ID" value="NZ_FZOH01000004.1"/>
</dbReference>
<evidence type="ECO:0000313" key="2">
    <source>
        <dbReference type="Proteomes" id="UP000198386"/>
    </source>
</evidence>
<dbReference type="EMBL" id="FZOH01000004">
    <property type="protein sequence ID" value="SNS43174.1"/>
    <property type="molecule type" value="Genomic_DNA"/>
</dbReference>
<gene>
    <name evidence="1" type="ORF">SAMN04488107_2524</name>
</gene>
<keyword evidence="2" id="KW-1185">Reference proteome</keyword>
<organism evidence="1 2">
    <name type="scientific">Geodermatophilus saharensis</name>
    <dbReference type="NCBI Taxonomy" id="1137994"/>
    <lineage>
        <taxon>Bacteria</taxon>
        <taxon>Bacillati</taxon>
        <taxon>Actinomycetota</taxon>
        <taxon>Actinomycetes</taxon>
        <taxon>Geodermatophilales</taxon>
        <taxon>Geodermatophilaceae</taxon>
        <taxon>Geodermatophilus</taxon>
    </lineage>
</organism>
<dbReference type="OrthoDB" id="4027857at2"/>
<dbReference type="AlphaFoldDB" id="A0A239EH13"/>
<name>A0A239EH13_9ACTN</name>
<sequence>MALPTCPVCDSGDLDGVEKLPDGRLVVRCLACDHEWVRGEALVPAKPALAASYESLKGAFPTADDVRPQVRQRVEALIDTFLETQPQTDPQVAPYWAKYQQIFSEDGLWEADPEDLKAFANNSVGAHPGNMSVFNQGWNEMGTEKAAQRLRRTIDHLLRGPAGTRLEDRFTDLVEERRGLGMVGFKESLLTRVLCVVEPNRFLPILKYSTPSGGKKEIALLVYGLDLPAREKVSWTIGRLVAWSNDLLVGLLRERFTDLQHASAFLWWAKDQAPAGA</sequence>